<dbReference type="RefSeq" id="WP_061949701.1">
    <property type="nucleotide sequence ID" value="NZ_LTAO01000034.1"/>
</dbReference>
<evidence type="ECO:0000256" key="4">
    <source>
        <dbReference type="ARBA" id="ARBA00023136"/>
    </source>
</evidence>
<protein>
    <submittedName>
        <fullName evidence="6">Isoprenylcysteine carboxyl methyltransferase</fullName>
    </submittedName>
</protein>
<evidence type="ECO:0000256" key="3">
    <source>
        <dbReference type="ARBA" id="ARBA00022989"/>
    </source>
</evidence>
<dbReference type="AlphaFoldDB" id="A0A162D6D1"/>
<dbReference type="STRING" id="519424.AZF04_09235"/>
<evidence type="ECO:0000313" key="7">
    <source>
        <dbReference type="Proteomes" id="UP000075806"/>
    </source>
</evidence>
<dbReference type="Pfam" id="PF04140">
    <property type="entry name" value="ICMT"/>
    <property type="match status" value="1"/>
</dbReference>
<evidence type="ECO:0000313" key="6">
    <source>
        <dbReference type="EMBL" id="KYG28279.1"/>
    </source>
</evidence>
<dbReference type="InterPro" id="IPR007269">
    <property type="entry name" value="ICMT_MeTrfase"/>
</dbReference>
<dbReference type="Proteomes" id="UP000075806">
    <property type="component" value="Unassembled WGS sequence"/>
</dbReference>
<feature type="transmembrane region" description="Helical" evidence="5">
    <location>
        <begin position="41"/>
        <end position="61"/>
    </location>
</feature>
<name>A0A162D6D1_9BACI</name>
<dbReference type="GO" id="GO:0016020">
    <property type="term" value="C:membrane"/>
    <property type="evidence" value="ECO:0007669"/>
    <property type="project" value="UniProtKB-SubCell"/>
</dbReference>
<evidence type="ECO:0000256" key="1">
    <source>
        <dbReference type="ARBA" id="ARBA00004141"/>
    </source>
</evidence>
<accession>A0A162D6D1</accession>
<evidence type="ECO:0000256" key="5">
    <source>
        <dbReference type="SAM" id="Phobius"/>
    </source>
</evidence>
<keyword evidence="4 5" id="KW-0472">Membrane</keyword>
<dbReference type="EMBL" id="LTAO01000034">
    <property type="protein sequence ID" value="KYG28279.1"/>
    <property type="molecule type" value="Genomic_DNA"/>
</dbReference>
<reference evidence="6" key="1">
    <citation type="submission" date="2016-02" db="EMBL/GenBank/DDBJ databases">
        <title>Genome sequence of Bacillus trypoxylicola KCTC 13244(T).</title>
        <authorList>
            <person name="Jeong H."/>
            <person name="Park S.-H."/>
            <person name="Choi S.-K."/>
        </authorList>
    </citation>
    <scope>NUCLEOTIDE SEQUENCE [LARGE SCALE GENOMIC DNA]</scope>
    <source>
        <strain evidence="6">KCTC 13244</strain>
    </source>
</reference>
<dbReference type="PANTHER" id="PTHR43847">
    <property type="entry name" value="BLL3993 PROTEIN"/>
    <property type="match status" value="1"/>
</dbReference>
<dbReference type="GO" id="GO:0032259">
    <property type="term" value="P:methylation"/>
    <property type="evidence" value="ECO:0007669"/>
    <property type="project" value="UniProtKB-KW"/>
</dbReference>
<keyword evidence="7" id="KW-1185">Reference proteome</keyword>
<sequence>MVVILLLMVALQRLVELMIAERNKKWILKNGGYEVGRSHYRYLVLLHSSFLLFLLLEVIIFQKEFAPWWYVPFSLFMIAQAGRVWAIHSLGEFWNTRIMILPGAKVITKGPYQFIRHPNYVIVMLEILALPLIFQAYWTAALFTILNGLILSKRIKIEEMALRNHTNYEEVFSERKRFIPTTDSLEND</sequence>
<keyword evidence="6" id="KW-0808">Transferase</keyword>
<dbReference type="PANTHER" id="PTHR43847:SF1">
    <property type="entry name" value="BLL3993 PROTEIN"/>
    <property type="match status" value="1"/>
</dbReference>
<feature type="transmembrane region" description="Helical" evidence="5">
    <location>
        <begin position="68"/>
        <end position="87"/>
    </location>
</feature>
<keyword evidence="6" id="KW-0489">Methyltransferase</keyword>
<keyword evidence="2 5" id="KW-0812">Transmembrane</keyword>
<keyword evidence="3 5" id="KW-1133">Transmembrane helix</keyword>
<comment type="caution">
    <text evidence="6">The sequence shown here is derived from an EMBL/GenBank/DDBJ whole genome shotgun (WGS) entry which is preliminary data.</text>
</comment>
<proteinExistence type="predicted"/>
<organism evidence="6 7">
    <name type="scientific">Alkalihalobacillus trypoxylicola</name>
    <dbReference type="NCBI Taxonomy" id="519424"/>
    <lineage>
        <taxon>Bacteria</taxon>
        <taxon>Bacillati</taxon>
        <taxon>Bacillota</taxon>
        <taxon>Bacilli</taxon>
        <taxon>Bacillales</taxon>
        <taxon>Bacillaceae</taxon>
        <taxon>Alkalihalobacillus</taxon>
    </lineage>
</organism>
<feature type="transmembrane region" description="Helical" evidence="5">
    <location>
        <begin position="120"/>
        <end position="146"/>
    </location>
</feature>
<dbReference type="Gene3D" id="1.20.120.1630">
    <property type="match status" value="1"/>
</dbReference>
<comment type="subcellular location">
    <subcellularLocation>
        <location evidence="1">Membrane</location>
        <topology evidence="1">Multi-pass membrane protein</topology>
    </subcellularLocation>
</comment>
<dbReference type="OrthoDB" id="7203053at2"/>
<dbReference type="GO" id="GO:0004671">
    <property type="term" value="F:protein C-terminal S-isoprenylcysteine carboxyl O-methyltransferase activity"/>
    <property type="evidence" value="ECO:0007669"/>
    <property type="project" value="InterPro"/>
</dbReference>
<evidence type="ECO:0000256" key="2">
    <source>
        <dbReference type="ARBA" id="ARBA00022692"/>
    </source>
</evidence>
<dbReference type="InterPro" id="IPR052527">
    <property type="entry name" value="Metal_cation-efflux_comp"/>
</dbReference>
<gene>
    <name evidence="6" type="ORF">AZF04_09235</name>
</gene>